<dbReference type="SUPFAM" id="SSF51905">
    <property type="entry name" value="FAD/NAD(P)-binding domain"/>
    <property type="match status" value="1"/>
</dbReference>
<comment type="cofactor">
    <cofactor evidence="1">
        <name>FAD</name>
        <dbReference type="ChEBI" id="CHEBI:57692"/>
    </cofactor>
</comment>
<evidence type="ECO:0000256" key="4">
    <source>
        <dbReference type="ARBA" id="ARBA00023002"/>
    </source>
</evidence>
<dbReference type="InterPro" id="IPR003953">
    <property type="entry name" value="FAD-dep_OxRdtase_2_FAD-bd"/>
</dbReference>
<protein>
    <recommendedName>
        <fullName evidence="5">FAD-dependent oxidoreductase 2 FAD-binding domain-containing protein</fullName>
    </recommendedName>
</protein>
<dbReference type="SUPFAM" id="SSF56425">
    <property type="entry name" value="Succinate dehydrogenase/fumarate reductase flavoprotein, catalytic domain"/>
    <property type="match status" value="1"/>
</dbReference>
<dbReference type="InterPro" id="IPR027477">
    <property type="entry name" value="Succ_DH/fumarate_Rdtase_cat_sf"/>
</dbReference>
<dbReference type="Pfam" id="PF00890">
    <property type="entry name" value="FAD_binding_2"/>
    <property type="match status" value="1"/>
</dbReference>
<gene>
    <name evidence="6" type="ORF">S01H1_72658</name>
</gene>
<sequence length="243" mass="27169">ADRGINVLTGTRARQLIVQDGRVIGLRAERNGKDFFLRGKKGVLLATGGFEWNNEMNKRFMNAPALSPFTPPSNEGDGHIMGMEVGAAVALMDHSIYQPTIYVEGEENEGKPLYRGISYGYPGNIIVNRHGKRCCNESFYPDIGRALVAYDKVTSELANVPMFWVADQEHTDRSGIGILATITKNPDWLIRADTLQELAEKLGIPGDSLVETVDRFNTFAREGRDPDFHRGESTYQLYWGNRE</sequence>
<dbReference type="Gene3D" id="3.50.50.60">
    <property type="entry name" value="FAD/NAD(P)-binding domain"/>
    <property type="match status" value="1"/>
</dbReference>
<keyword evidence="2" id="KW-0285">Flavoprotein</keyword>
<evidence type="ECO:0000259" key="5">
    <source>
        <dbReference type="Pfam" id="PF00890"/>
    </source>
</evidence>
<feature type="domain" description="FAD-dependent oxidoreductase 2 FAD-binding" evidence="5">
    <location>
        <begin position="2"/>
        <end position="227"/>
    </location>
</feature>
<evidence type="ECO:0000256" key="3">
    <source>
        <dbReference type="ARBA" id="ARBA00022827"/>
    </source>
</evidence>
<dbReference type="PANTHER" id="PTHR43400">
    <property type="entry name" value="FUMARATE REDUCTASE"/>
    <property type="match status" value="1"/>
</dbReference>
<dbReference type="GO" id="GO:0016491">
    <property type="term" value="F:oxidoreductase activity"/>
    <property type="evidence" value="ECO:0007669"/>
    <property type="project" value="UniProtKB-KW"/>
</dbReference>
<organism evidence="6">
    <name type="scientific">marine sediment metagenome</name>
    <dbReference type="NCBI Taxonomy" id="412755"/>
    <lineage>
        <taxon>unclassified sequences</taxon>
        <taxon>metagenomes</taxon>
        <taxon>ecological metagenomes</taxon>
    </lineage>
</organism>
<dbReference type="InterPro" id="IPR050315">
    <property type="entry name" value="FAD-oxidoreductase_2"/>
</dbReference>
<dbReference type="InterPro" id="IPR036188">
    <property type="entry name" value="FAD/NAD-bd_sf"/>
</dbReference>
<comment type="caution">
    <text evidence="6">The sequence shown here is derived from an EMBL/GenBank/DDBJ whole genome shotgun (WGS) entry which is preliminary data.</text>
</comment>
<evidence type="ECO:0000256" key="1">
    <source>
        <dbReference type="ARBA" id="ARBA00001974"/>
    </source>
</evidence>
<feature type="non-terminal residue" evidence="6">
    <location>
        <position position="243"/>
    </location>
</feature>
<evidence type="ECO:0000256" key="2">
    <source>
        <dbReference type="ARBA" id="ARBA00022630"/>
    </source>
</evidence>
<dbReference type="AlphaFoldDB" id="X0YJQ7"/>
<keyword evidence="3" id="KW-0274">FAD</keyword>
<dbReference type="EMBL" id="BARS01048484">
    <property type="protein sequence ID" value="GAG36986.1"/>
    <property type="molecule type" value="Genomic_DNA"/>
</dbReference>
<reference evidence="6" key="1">
    <citation type="journal article" date="2014" name="Front. Microbiol.">
        <title>High frequency of phylogenetically diverse reductive dehalogenase-homologous genes in deep subseafloor sedimentary metagenomes.</title>
        <authorList>
            <person name="Kawai M."/>
            <person name="Futagami T."/>
            <person name="Toyoda A."/>
            <person name="Takaki Y."/>
            <person name="Nishi S."/>
            <person name="Hori S."/>
            <person name="Arai W."/>
            <person name="Tsubouchi T."/>
            <person name="Morono Y."/>
            <person name="Uchiyama I."/>
            <person name="Ito T."/>
            <person name="Fujiyama A."/>
            <person name="Inagaki F."/>
            <person name="Takami H."/>
        </authorList>
    </citation>
    <scope>NUCLEOTIDE SEQUENCE</scope>
    <source>
        <strain evidence="6">Expedition CK06-06</strain>
    </source>
</reference>
<proteinExistence type="predicted"/>
<feature type="non-terminal residue" evidence="6">
    <location>
        <position position="1"/>
    </location>
</feature>
<accession>X0YJQ7</accession>
<dbReference type="Gene3D" id="3.90.700.10">
    <property type="entry name" value="Succinate dehydrogenase/fumarate reductase flavoprotein, catalytic domain"/>
    <property type="match status" value="1"/>
</dbReference>
<dbReference type="PANTHER" id="PTHR43400:SF10">
    <property type="entry name" value="3-OXOSTEROID 1-DEHYDROGENASE"/>
    <property type="match status" value="1"/>
</dbReference>
<evidence type="ECO:0000313" key="6">
    <source>
        <dbReference type="EMBL" id="GAG36986.1"/>
    </source>
</evidence>
<name>X0YJQ7_9ZZZZ</name>
<dbReference type="GO" id="GO:0008202">
    <property type="term" value="P:steroid metabolic process"/>
    <property type="evidence" value="ECO:0007669"/>
    <property type="project" value="UniProtKB-ARBA"/>
</dbReference>
<keyword evidence="4" id="KW-0560">Oxidoreductase</keyword>